<evidence type="ECO:0000256" key="1">
    <source>
        <dbReference type="SAM" id="MobiDB-lite"/>
    </source>
</evidence>
<dbReference type="Gene3D" id="3.30.420.10">
    <property type="entry name" value="Ribonuclease H-like superfamily/Ribonuclease H"/>
    <property type="match status" value="1"/>
</dbReference>
<evidence type="ECO:0000313" key="2">
    <source>
        <dbReference type="EMBL" id="CAL1301455.1"/>
    </source>
</evidence>
<sequence>MSCVHSDGRGQCQQNNAPPHKSTVATEWFEKHPPEFRSIPWPSNSPDLDIIKHIWHVLQRAVLKTYPSPCSPMGLWTTLQEPWCELSAEYLHNSDESMQRRVTTLMGAQCLIYWCTRFSSISVYICYFYCRTVIMVLALS</sequence>
<dbReference type="GO" id="GO:0003676">
    <property type="term" value="F:nucleic acid binding"/>
    <property type="evidence" value="ECO:0007669"/>
    <property type="project" value="InterPro"/>
</dbReference>
<evidence type="ECO:0000313" key="3">
    <source>
        <dbReference type="Proteomes" id="UP001497382"/>
    </source>
</evidence>
<dbReference type="EMBL" id="CAXIEN010000705">
    <property type="protein sequence ID" value="CAL1301455.1"/>
    <property type="molecule type" value="Genomic_DNA"/>
</dbReference>
<accession>A0AAV2C075</accession>
<organism evidence="2 3">
    <name type="scientific">Larinioides sclopetarius</name>
    <dbReference type="NCBI Taxonomy" id="280406"/>
    <lineage>
        <taxon>Eukaryota</taxon>
        <taxon>Metazoa</taxon>
        <taxon>Ecdysozoa</taxon>
        <taxon>Arthropoda</taxon>
        <taxon>Chelicerata</taxon>
        <taxon>Arachnida</taxon>
        <taxon>Araneae</taxon>
        <taxon>Araneomorphae</taxon>
        <taxon>Entelegynae</taxon>
        <taxon>Araneoidea</taxon>
        <taxon>Araneidae</taxon>
        <taxon>Larinioides</taxon>
    </lineage>
</organism>
<name>A0AAV2C075_9ARAC</name>
<feature type="region of interest" description="Disordered" evidence="1">
    <location>
        <begin position="1"/>
        <end position="23"/>
    </location>
</feature>
<dbReference type="AlphaFoldDB" id="A0AAV2C075"/>
<evidence type="ECO:0008006" key="4">
    <source>
        <dbReference type="Google" id="ProtNLM"/>
    </source>
</evidence>
<dbReference type="InterPro" id="IPR036397">
    <property type="entry name" value="RNaseH_sf"/>
</dbReference>
<proteinExistence type="predicted"/>
<gene>
    <name evidence="2" type="ORF">LARSCL_LOCUS22547</name>
</gene>
<protein>
    <recommendedName>
        <fullName evidence="4">Tc1-like transposase DDE domain-containing protein</fullName>
    </recommendedName>
</protein>
<reference evidence="2 3" key="1">
    <citation type="submission" date="2024-04" db="EMBL/GenBank/DDBJ databases">
        <authorList>
            <person name="Rising A."/>
            <person name="Reimegard J."/>
            <person name="Sonavane S."/>
            <person name="Akerstrom W."/>
            <person name="Nylinder S."/>
            <person name="Hedman E."/>
            <person name="Kallberg Y."/>
        </authorList>
    </citation>
    <scope>NUCLEOTIDE SEQUENCE [LARGE SCALE GENOMIC DNA]</scope>
</reference>
<keyword evidence="3" id="KW-1185">Reference proteome</keyword>
<dbReference type="Proteomes" id="UP001497382">
    <property type="component" value="Unassembled WGS sequence"/>
</dbReference>
<comment type="caution">
    <text evidence="2">The sequence shown here is derived from an EMBL/GenBank/DDBJ whole genome shotgun (WGS) entry which is preliminary data.</text>
</comment>